<accession>A0ABY6BFX5</accession>
<evidence type="ECO:0000313" key="3">
    <source>
        <dbReference type="Proteomes" id="UP001064632"/>
    </source>
</evidence>
<dbReference type="InterPro" id="IPR010870">
    <property type="entry name" value="Porin_O/P"/>
</dbReference>
<dbReference type="Gene3D" id="2.40.160.10">
    <property type="entry name" value="Porin"/>
    <property type="match status" value="1"/>
</dbReference>
<keyword evidence="1" id="KW-0732">Signal</keyword>
<sequence>MKKALSLAIALIVAAPAQAYDFLNEWPTKVKTGSGVEYGVKGLYQLDINRFSDDTLPNGSARFQDHDRWRRKEFYLYAKLNGKWEVAAGYDFANHVWVDAYARLFTPNAGDFRLGQFKHAVGFEEGAIGSGATTFIERSLPIQALNPGRRIGLDWTYEKIPGWLLNAGVLSGGDLNGDNDGTGWVGRAVFNPVKSENRVVHLGISGSIEERDDEIARVRARPEANLTPVRLVDTGSLAGADQIKRVGLEAAWAQGPVSLQAEYLTYDASRRTARDFTADGAYVYASWVVTGESRPYKSGAFNNVKPKRDWGAVELGLRYSTLDLNDGLVEGGKQHDWTLGVNYYLGQHIKLQANYIRAFSDRRGLALDPTITELRAQVSF</sequence>
<evidence type="ECO:0000256" key="1">
    <source>
        <dbReference type="SAM" id="SignalP"/>
    </source>
</evidence>
<dbReference type="Pfam" id="PF07396">
    <property type="entry name" value="Porin_O_P"/>
    <property type="match status" value="1"/>
</dbReference>
<keyword evidence="3" id="KW-1185">Reference proteome</keyword>
<dbReference type="SUPFAM" id="SSF56935">
    <property type="entry name" value="Porins"/>
    <property type="match status" value="1"/>
</dbReference>
<reference evidence="2" key="1">
    <citation type="submission" date="2022-09" db="EMBL/GenBank/DDBJ databases">
        <title>Tahibacter sp. nov., isolated from a fresh water.</title>
        <authorList>
            <person name="Baek J.H."/>
            <person name="Lee J.K."/>
            <person name="Kim J.M."/>
            <person name="Jeon C.O."/>
        </authorList>
    </citation>
    <scope>NUCLEOTIDE SEQUENCE</scope>
    <source>
        <strain evidence="2">W38</strain>
    </source>
</reference>
<proteinExistence type="predicted"/>
<feature type="chain" id="PRO_5046172324" evidence="1">
    <location>
        <begin position="20"/>
        <end position="380"/>
    </location>
</feature>
<name>A0ABY6BFX5_9GAMM</name>
<dbReference type="EMBL" id="CP104694">
    <property type="protein sequence ID" value="UXI67270.1"/>
    <property type="molecule type" value="Genomic_DNA"/>
</dbReference>
<feature type="signal peptide" evidence="1">
    <location>
        <begin position="1"/>
        <end position="19"/>
    </location>
</feature>
<dbReference type="RefSeq" id="WP_261694247.1">
    <property type="nucleotide sequence ID" value="NZ_CP104694.1"/>
</dbReference>
<dbReference type="Proteomes" id="UP001064632">
    <property type="component" value="Chromosome"/>
</dbReference>
<dbReference type="InterPro" id="IPR023614">
    <property type="entry name" value="Porin_dom_sf"/>
</dbReference>
<evidence type="ECO:0000313" key="2">
    <source>
        <dbReference type="EMBL" id="UXI67270.1"/>
    </source>
</evidence>
<protein>
    <submittedName>
        <fullName evidence="2">Porin</fullName>
    </submittedName>
</protein>
<organism evidence="2 3">
    <name type="scientific">Tahibacter amnicola</name>
    <dbReference type="NCBI Taxonomy" id="2976241"/>
    <lineage>
        <taxon>Bacteria</taxon>
        <taxon>Pseudomonadati</taxon>
        <taxon>Pseudomonadota</taxon>
        <taxon>Gammaproteobacteria</taxon>
        <taxon>Lysobacterales</taxon>
        <taxon>Rhodanobacteraceae</taxon>
        <taxon>Tahibacter</taxon>
    </lineage>
</organism>
<gene>
    <name evidence="2" type="ORF">N4264_21405</name>
</gene>